<feature type="transmembrane region" description="Helical" evidence="1">
    <location>
        <begin position="6"/>
        <end position="24"/>
    </location>
</feature>
<proteinExistence type="predicted"/>
<dbReference type="NCBIfam" id="NF038038">
    <property type="entry name" value="cytoc_DsrJ"/>
    <property type="match status" value="1"/>
</dbReference>
<protein>
    <submittedName>
        <fullName evidence="2">Sulfate reduction electron transfer complex DsrMKJOP subunit DsrJ</fullName>
    </submittedName>
</protein>
<dbReference type="AlphaFoldDB" id="A0A9D1R089"/>
<keyword evidence="1" id="KW-0812">Transmembrane</keyword>
<reference evidence="2" key="2">
    <citation type="submission" date="2021-04" db="EMBL/GenBank/DDBJ databases">
        <authorList>
            <person name="Gilroy R."/>
        </authorList>
    </citation>
    <scope>NUCLEOTIDE SEQUENCE</scope>
    <source>
        <strain evidence="2">ChiSxjej5B17-1746</strain>
    </source>
</reference>
<reference evidence="2" key="1">
    <citation type="journal article" date="2021" name="PeerJ">
        <title>Extensive microbial diversity within the chicken gut microbiome revealed by metagenomics and culture.</title>
        <authorList>
            <person name="Gilroy R."/>
            <person name="Ravi A."/>
            <person name="Getino M."/>
            <person name="Pursley I."/>
            <person name="Horton D.L."/>
            <person name="Alikhan N.F."/>
            <person name="Baker D."/>
            <person name="Gharbi K."/>
            <person name="Hall N."/>
            <person name="Watson M."/>
            <person name="Adriaenssens E.M."/>
            <person name="Foster-Nyarko E."/>
            <person name="Jarju S."/>
            <person name="Secka A."/>
            <person name="Antonio M."/>
            <person name="Oren A."/>
            <person name="Chaudhuri R.R."/>
            <person name="La Ragione R."/>
            <person name="Hildebrand F."/>
            <person name="Pallen M.J."/>
        </authorList>
    </citation>
    <scope>NUCLEOTIDE SEQUENCE</scope>
    <source>
        <strain evidence="2">ChiSxjej5B17-1746</strain>
    </source>
</reference>
<evidence type="ECO:0000313" key="3">
    <source>
        <dbReference type="Proteomes" id="UP000824264"/>
    </source>
</evidence>
<organism evidence="2 3">
    <name type="scientific">Candidatus Bilophila faecipullorum</name>
    <dbReference type="NCBI Taxonomy" id="2838482"/>
    <lineage>
        <taxon>Bacteria</taxon>
        <taxon>Pseudomonadati</taxon>
        <taxon>Thermodesulfobacteriota</taxon>
        <taxon>Desulfovibrionia</taxon>
        <taxon>Desulfovibrionales</taxon>
        <taxon>Desulfovibrionaceae</taxon>
        <taxon>Bilophila</taxon>
    </lineage>
</organism>
<dbReference type="SUPFAM" id="SSF48695">
    <property type="entry name" value="Multiheme cytochromes"/>
    <property type="match status" value="1"/>
</dbReference>
<accession>A0A9D1R089</accession>
<gene>
    <name evidence="2" type="primary">dsrJ</name>
    <name evidence="2" type="ORF">H9874_05830</name>
</gene>
<comment type="caution">
    <text evidence="2">The sequence shown here is derived from an EMBL/GenBank/DDBJ whole genome shotgun (WGS) entry which is preliminary data.</text>
</comment>
<sequence>MYNAKYIIPGVLIAVVAFTAPFWLNLGGKTYVYPEVALPSGPGKDTCVESKEWMRAEHMNLLNTWRDEAIREGKREYVATDGRKWVVSLQNTCMGCHTNKADFCDKCHNSNNVDPYCWTCHIAPRGNN</sequence>
<dbReference type="InterPro" id="IPR036280">
    <property type="entry name" value="Multihaem_cyt_sf"/>
</dbReference>
<name>A0A9D1R089_9BACT</name>
<keyword evidence="1" id="KW-1133">Transmembrane helix</keyword>
<keyword evidence="1" id="KW-0472">Membrane</keyword>
<dbReference type="Proteomes" id="UP000824264">
    <property type="component" value="Unassembled WGS sequence"/>
</dbReference>
<evidence type="ECO:0000256" key="1">
    <source>
        <dbReference type="SAM" id="Phobius"/>
    </source>
</evidence>
<dbReference type="InterPro" id="IPR047668">
    <property type="entry name" value="DsrJ"/>
</dbReference>
<evidence type="ECO:0000313" key="2">
    <source>
        <dbReference type="EMBL" id="HIW78647.1"/>
    </source>
</evidence>
<dbReference type="EMBL" id="DXGI01000213">
    <property type="protein sequence ID" value="HIW78647.1"/>
    <property type="molecule type" value="Genomic_DNA"/>
</dbReference>